<organism evidence="2">
    <name type="scientific">Serratia fonticola</name>
    <dbReference type="NCBI Taxonomy" id="47917"/>
    <lineage>
        <taxon>Bacteria</taxon>
        <taxon>Pseudomonadati</taxon>
        <taxon>Pseudomonadota</taxon>
        <taxon>Gammaproteobacteria</taxon>
        <taxon>Enterobacterales</taxon>
        <taxon>Yersiniaceae</taxon>
        <taxon>Serratia</taxon>
    </lineage>
</organism>
<evidence type="ECO:0000256" key="1">
    <source>
        <dbReference type="SAM" id="Phobius"/>
    </source>
</evidence>
<dbReference type="EMBL" id="CABEEZ010000067">
    <property type="protein sequence ID" value="VTR30120.1"/>
    <property type="molecule type" value="Genomic_DNA"/>
</dbReference>
<gene>
    <name evidence="2" type="ORF">NCTC12965_03004</name>
</gene>
<keyword evidence="1" id="KW-0812">Transmembrane</keyword>
<feature type="transmembrane region" description="Helical" evidence="1">
    <location>
        <begin position="32"/>
        <end position="50"/>
    </location>
</feature>
<reference evidence="2" key="1">
    <citation type="submission" date="2019-05" db="EMBL/GenBank/DDBJ databases">
        <authorList>
            <consortium name="Pathogen Informatics"/>
        </authorList>
    </citation>
    <scope>NUCLEOTIDE SEQUENCE [LARGE SCALE GENOMIC DNA]</scope>
    <source>
        <strain evidence="2">NCTC12965</strain>
    </source>
</reference>
<proteinExistence type="predicted"/>
<keyword evidence="1" id="KW-1133">Transmembrane helix</keyword>
<sequence>MADYNNTIDLAADPASKHTHQNPAHSASGREVTLLVVVALLVLTQLYLAIPLLTPVAQSFGSATPGSVTFALASCFSLAYAGGFLIWGRYPINMVVG</sequence>
<evidence type="ECO:0000313" key="2">
    <source>
        <dbReference type="EMBL" id="VTR30120.1"/>
    </source>
</evidence>
<keyword evidence="1" id="KW-0472">Membrane</keyword>
<dbReference type="AlphaFoldDB" id="A0A4U9UAH1"/>
<accession>A0A4U9UAH1</accession>
<feature type="transmembrane region" description="Helical" evidence="1">
    <location>
        <begin position="70"/>
        <end position="88"/>
    </location>
</feature>
<protein>
    <submittedName>
        <fullName evidence="2">Uncharacterized protein</fullName>
    </submittedName>
</protein>
<name>A0A4U9UAH1_SERFO</name>